<evidence type="ECO:0000256" key="1">
    <source>
        <dbReference type="ARBA" id="ARBA00001971"/>
    </source>
</evidence>
<comment type="subcellular location">
    <subcellularLocation>
        <location evidence="2">Membrane</location>
        <topology evidence="2">Single-pass membrane protein</topology>
    </subcellularLocation>
</comment>
<evidence type="ECO:0000256" key="8">
    <source>
        <dbReference type="ARBA" id="ARBA00023002"/>
    </source>
</evidence>
<feature type="non-terminal residue" evidence="12">
    <location>
        <position position="1"/>
    </location>
</feature>
<organism evidence="12 13">
    <name type="scientific">Thalictrum thalictroides</name>
    <name type="common">Rue-anemone</name>
    <name type="synonym">Anemone thalictroides</name>
    <dbReference type="NCBI Taxonomy" id="46969"/>
    <lineage>
        <taxon>Eukaryota</taxon>
        <taxon>Viridiplantae</taxon>
        <taxon>Streptophyta</taxon>
        <taxon>Embryophyta</taxon>
        <taxon>Tracheophyta</taxon>
        <taxon>Spermatophyta</taxon>
        <taxon>Magnoliopsida</taxon>
        <taxon>Ranunculales</taxon>
        <taxon>Ranunculaceae</taxon>
        <taxon>Thalictroideae</taxon>
        <taxon>Thalictrum</taxon>
    </lineage>
</organism>
<dbReference type="Gene3D" id="1.10.630.10">
    <property type="entry name" value="Cytochrome P450"/>
    <property type="match status" value="1"/>
</dbReference>
<keyword evidence="6" id="KW-0479">Metal-binding</keyword>
<dbReference type="OrthoDB" id="2789670at2759"/>
<keyword evidence="10" id="KW-0503">Monooxygenase</keyword>
<dbReference type="PANTHER" id="PTHR47953">
    <property type="entry name" value="OS08G0105600 PROTEIN"/>
    <property type="match status" value="1"/>
</dbReference>
<dbReference type="GO" id="GO:0016705">
    <property type="term" value="F:oxidoreductase activity, acting on paired donors, with incorporation or reduction of molecular oxygen"/>
    <property type="evidence" value="ECO:0007669"/>
    <property type="project" value="InterPro"/>
</dbReference>
<dbReference type="GO" id="GO:0044550">
    <property type="term" value="P:secondary metabolite biosynthetic process"/>
    <property type="evidence" value="ECO:0007669"/>
    <property type="project" value="UniProtKB-ARBA"/>
</dbReference>
<evidence type="ECO:0000256" key="5">
    <source>
        <dbReference type="ARBA" id="ARBA00022692"/>
    </source>
</evidence>
<keyword evidence="9" id="KW-0408">Iron</keyword>
<dbReference type="PRINTS" id="PR00463">
    <property type="entry name" value="EP450I"/>
</dbReference>
<keyword evidence="4" id="KW-0349">Heme</keyword>
<dbReference type="PANTHER" id="PTHR47953:SF19">
    <property type="entry name" value="OS06G0641600 PROTEIN"/>
    <property type="match status" value="1"/>
</dbReference>
<dbReference type="GO" id="GO:0020037">
    <property type="term" value="F:heme binding"/>
    <property type="evidence" value="ECO:0007669"/>
    <property type="project" value="InterPro"/>
</dbReference>
<sequence>MENNNIKAVIQDIFVAGSDTSSATVVWALSEMMKQPKIMERAQAEVRSVFNEKEEVSQADINDLKYL</sequence>
<dbReference type="SUPFAM" id="SSF48264">
    <property type="entry name" value="Cytochrome P450"/>
    <property type="match status" value="1"/>
</dbReference>
<dbReference type="InterPro" id="IPR052306">
    <property type="entry name" value="CYP450_71D"/>
</dbReference>
<keyword evidence="11" id="KW-0472">Membrane</keyword>
<evidence type="ECO:0000256" key="2">
    <source>
        <dbReference type="ARBA" id="ARBA00004167"/>
    </source>
</evidence>
<protein>
    <submittedName>
        <fullName evidence="12">Cytochrome p450 protein</fullName>
    </submittedName>
</protein>
<dbReference type="Pfam" id="PF00067">
    <property type="entry name" value="p450"/>
    <property type="match status" value="1"/>
</dbReference>
<proteinExistence type="inferred from homology"/>
<keyword evidence="5" id="KW-0812">Transmembrane</keyword>
<evidence type="ECO:0000256" key="6">
    <source>
        <dbReference type="ARBA" id="ARBA00022723"/>
    </source>
</evidence>
<dbReference type="EMBL" id="JABWDY010027256">
    <property type="protein sequence ID" value="KAF5188043.1"/>
    <property type="molecule type" value="Genomic_DNA"/>
</dbReference>
<name>A0A7J6VT26_THATH</name>
<evidence type="ECO:0000256" key="10">
    <source>
        <dbReference type="ARBA" id="ARBA00023033"/>
    </source>
</evidence>
<keyword evidence="13" id="KW-1185">Reference proteome</keyword>
<dbReference type="Proteomes" id="UP000554482">
    <property type="component" value="Unassembled WGS sequence"/>
</dbReference>
<evidence type="ECO:0000313" key="12">
    <source>
        <dbReference type="EMBL" id="KAF5188043.1"/>
    </source>
</evidence>
<comment type="caution">
    <text evidence="12">The sequence shown here is derived from an EMBL/GenBank/DDBJ whole genome shotgun (WGS) entry which is preliminary data.</text>
</comment>
<dbReference type="InterPro" id="IPR002401">
    <property type="entry name" value="Cyt_P450_E_grp-I"/>
</dbReference>
<evidence type="ECO:0000256" key="3">
    <source>
        <dbReference type="ARBA" id="ARBA00010617"/>
    </source>
</evidence>
<evidence type="ECO:0000256" key="11">
    <source>
        <dbReference type="ARBA" id="ARBA00023136"/>
    </source>
</evidence>
<keyword evidence="8" id="KW-0560">Oxidoreductase</keyword>
<evidence type="ECO:0000256" key="4">
    <source>
        <dbReference type="ARBA" id="ARBA00022617"/>
    </source>
</evidence>
<evidence type="ECO:0000313" key="13">
    <source>
        <dbReference type="Proteomes" id="UP000554482"/>
    </source>
</evidence>
<dbReference type="InterPro" id="IPR036396">
    <property type="entry name" value="Cyt_P450_sf"/>
</dbReference>
<keyword evidence="7" id="KW-1133">Transmembrane helix</keyword>
<dbReference type="InterPro" id="IPR001128">
    <property type="entry name" value="Cyt_P450"/>
</dbReference>
<gene>
    <name evidence="12" type="ORF">FRX31_022370</name>
</gene>
<reference evidence="12 13" key="1">
    <citation type="submission" date="2020-06" db="EMBL/GenBank/DDBJ databases">
        <title>Transcriptomic and genomic resources for Thalictrum thalictroides and T. hernandezii: Facilitating candidate gene discovery in an emerging model plant lineage.</title>
        <authorList>
            <person name="Arias T."/>
            <person name="Riano-Pachon D.M."/>
            <person name="Di Stilio V.S."/>
        </authorList>
    </citation>
    <scope>NUCLEOTIDE SEQUENCE [LARGE SCALE GENOMIC DNA]</scope>
    <source>
        <strain evidence="13">cv. WT478/WT964</strain>
        <tissue evidence="12">Leaves</tissue>
    </source>
</reference>
<dbReference type="GO" id="GO:0016020">
    <property type="term" value="C:membrane"/>
    <property type="evidence" value="ECO:0007669"/>
    <property type="project" value="UniProtKB-SubCell"/>
</dbReference>
<evidence type="ECO:0000256" key="7">
    <source>
        <dbReference type="ARBA" id="ARBA00022989"/>
    </source>
</evidence>
<comment type="cofactor">
    <cofactor evidence="1">
        <name>heme</name>
        <dbReference type="ChEBI" id="CHEBI:30413"/>
    </cofactor>
</comment>
<dbReference type="GO" id="GO:0004497">
    <property type="term" value="F:monooxygenase activity"/>
    <property type="evidence" value="ECO:0007669"/>
    <property type="project" value="UniProtKB-KW"/>
</dbReference>
<comment type="similarity">
    <text evidence="3">Belongs to the cytochrome P450 family.</text>
</comment>
<accession>A0A7J6VT26</accession>
<dbReference type="GO" id="GO:0005506">
    <property type="term" value="F:iron ion binding"/>
    <property type="evidence" value="ECO:0007669"/>
    <property type="project" value="InterPro"/>
</dbReference>
<evidence type="ECO:0000256" key="9">
    <source>
        <dbReference type="ARBA" id="ARBA00023004"/>
    </source>
</evidence>
<dbReference type="AlphaFoldDB" id="A0A7J6VT26"/>